<feature type="chain" id="PRO_5046912629" evidence="2">
    <location>
        <begin position="22"/>
        <end position="349"/>
    </location>
</feature>
<sequence length="349" mass="37060">MVRPLFFTLLVVSLLPFSASAFDVTAVRDSVGVQHKNGKLFVQHKVEPKETLYALSRKYGVSVAQIVDANPSVQKSISIGQTVLIPRKTPVTNAVASAAKTTPAVKTPAAAAPATPATSATATTASNRTYTVNSKGEKIHVVEPSQTLFSISRIHKVSVDNIKRWNNLADNNISVGSELIVGKGLAATASKKPIYVPEPDDEIAVPAKPTETAAPVTPAPSGPVATTTPTAPAPTPAKPEPVAVPDERVEKDEVENATGIKKIVESGMAEMIDPKTDTNKYLALHKSAPVGTIMQVKNSMNGQVVYVRVIGKLPETGANDKVVVRLSKKAYQKLGAVDQKFRVELSYMP</sequence>
<name>A0ABW5CSD9_9BACT</name>
<feature type="domain" description="LysM" evidence="3">
    <location>
        <begin position="42"/>
        <end position="85"/>
    </location>
</feature>
<dbReference type="InterPro" id="IPR036908">
    <property type="entry name" value="RlpA-like_sf"/>
</dbReference>
<dbReference type="Gene3D" id="3.10.350.10">
    <property type="entry name" value="LysM domain"/>
    <property type="match status" value="2"/>
</dbReference>
<evidence type="ECO:0000313" key="4">
    <source>
        <dbReference type="EMBL" id="MFD2245301.1"/>
    </source>
</evidence>
<dbReference type="CDD" id="cd00118">
    <property type="entry name" value="LysM"/>
    <property type="match status" value="2"/>
</dbReference>
<comment type="caution">
    <text evidence="4">The sequence shown here is derived from an EMBL/GenBank/DDBJ whole genome shotgun (WGS) entry which is preliminary data.</text>
</comment>
<feature type="domain" description="LysM" evidence="3">
    <location>
        <begin position="138"/>
        <end position="181"/>
    </location>
</feature>
<dbReference type="PANTHER" id="PTHR33734:SF22">
    <property type="entry name" value="MEMBRANE-BOUND LYTIC MUREIN TRANSGLYCOSYLASE D"/>
    <property type="match status" value="1"/>
</dbReference>
<protein>
    <submittedName>
        <fullName evidence="4">LysM peptidoglycan-binding domain-containing protein</fullName>
    </submittedName>
</protein>
<dbReference type="SUPFAM" id="SSF54106">
    <property type="entry name" value="LysM domain"/>
    <property type="match status" value="2"/>
</dbReference>
<dbReference type="RefSeq" id="WP_250429243.1">
    <property type="nucleotide sequence ID" value="NZ_JALPRR010000002.1"/>
</dbReference>
<evidence type="ECO:0000259" key="3">
    <source>
        <dbReference type="PROSITE" id="PS51782"/>
    </source>
</evidence>
<dbReference type="Pfam" id="PF01476">
    <property type="entry name" value="LysM"/>
    <property type="match status" value="2"/>
</dbReference>
<proteinExistence type="predicted"/>
<dbReference type="PROSITE" id="PS51782">
    <property type="entry name" value="LYSM"/>
    <property type="match status" value="2"/>
</dbReference>
<feature type="region of interest" description="Disordered" evidence="1">
    <location>
        <begin position="210"/>
        <end position="244"/>
    </location>
</feature>
<evidence type="ECO:0000313" key="5">
    <source>
        <dbReference type="Proteomes" id="UP001597374"/>
    </source>
</evidence>
<dbReference type="InterPro" id="IPR018392">
    <property type="entry name" value="LysM"/>
</dbReference>
<gene>
    <name evidence="4" type="ORF">ACFSKP_03485</name>
</gene>
<organism evidence="4 5">
    <name type="scientific">Pontibacter ruber</name>
    <dbReference type="NCBI Taxonomy" id="1343895"/>
    <lineage>
        <taxon>Bacteria</taxon>
        <taxon>Pseudomonadati</taxon>
        <taxon>Bacteroidota</taxon>
        <taxon>Cytophagia</taxon>
        <taxon>Cytophagales</taxon>
        <taxon>Hymenobacteraceae</taxon>
        <taxon>Pontibacter</taxon>
    </lineage>
</organism>
<evidence type="ECO:0000256" key="2">
    <source>
        <dbReference type="SAM" id="SignalP"/>
    </source>
</evidence>
<dbReference type="InterPro" id="IPR036779">
    <property type="entry name" value="LysM_dom_sf"/>
</dbReference>
<accession>A0ABW5CSD9</accession>
<keyword evidence="2" id="KW-0732">Signal</keyword>
<evidence type="ECO:0000256" key="1">
    <source>
        <dbReference type="SAM" id="MobiDB-lite"/>
    </source>
</evidence>
<dbReference type="Gene3D" id="2.40.40.10">
    <property type="entry name" value="RlpA-like domain"/>
    <property type="match status" value="1"/>
</dbReference>
<dbReference type="EMBL" id="JBHUIM010000001">
    <property type="protein sequence ID" value="MFD2245301.1"/>
    <property type="molecule type" value="Genomic_DNA"/>
</dbReference>
<dbReference type="PANTHER" id="PTHR33734">
    <property type="entry name" value="LYSM DOMAIN-CONTAINING GPI-ANCHORED PROTEIN 2"/>
    <property type="match status" value="1"/>
</dbReference>
<dbReference type="Proteomes" id="UP001597374">
    <property type="component" value="Unassembled WGS sequence"/>
</dbReference>
<dbReference type="SMART" id="SM00257">
    <property type="entry name" value="LysM"/>
    <property type="match status" value="2"/>
</dbReference>
<keyword evidence="5" id="KW-1185">Reference proteome</keyword>
<feature type="signal peptide" evidence="2">
    <location>
        <begin position="1"/>
        <end position="21"/>
    </location>
</feature>
<reference evidence="5" key="1">
    <citation type="journal article" date="2019" name="Int. J. Syst. Evol. Microbiol.">
        <title>The Global Catalogue of Microorganisms (GCM) 10K type strain sequencing project: providing services to taxonomists for standard genome sequencing and annotation.</title>
        <authorList>
            <consortium name="The Broad Institute Genomics Platform"/>
            <consortium name="The Broad Institute Genome Sequencing Center for Infectious Disease"/>
            <person name="Wu L."/>
            <person name="Ma J."/>
        </authorList>
    </citation>
    <scope>NUCLEOTIDE SEQUENCE [LARGE SCALE GENOMIC DNA]</scope>
    <source>
        <strain evidence="5">CGMCC 4.1782</strain>
    </source>
</reference>